<proteinExistence type="predicted"/>
<dbReference type="Pfam" id="PF26566">
    <property type="entry name" value="PH_40"/>
    <property type="match status" value="1"/>
</dbReference>
<dbReference type="InterPro" id="IPR058916">
    <property type="entry name" value="PH_40"/>
</dbReference>
<evidence type="ECO:0000313" key="4">
    <source>
        <dbReference type="EMBL" id="TXD75323.1"/>
    </source>
</evidence>
<accession>A0A2W7QKJ3</accession>
<organism evidence="3 5">
    <name type="scientific">Algoriphagus ratkowskyi</name>
    <dbReference type="NCBI Taxonomy" id="57028"/>
    <lineage>
        <taxon>Bacteria</taxon>
        <taxon>Pseudomonadati</taxon>
        <taxon>Bacteroidota</taxon>
        <taxon>Cytophagia</taxon>
        <taxon>Cytophagales</taxon>
        <taxon>Cyclobacteriaceae</taxon>
        <taxon>Algoriphagus</taxon>
    </lineage>
</organism>
<gene>
    <name evidence="4" type="ORF">ESW18_20910</name>
    <name evidence="3" type="ORF">LV84_04305</name>
</gene>
<evidence type="ECO:0000256" key="1">
    <source>
        <dbReference type="SAM" id="Phobius"/>
    </source>
</evidence>
<reference evidence="3 5" key="1">
    <citation type="submission" date="2018-06" db="EMBL/GenBank/DDBJ databases">
        <title>Genomic Encyclopedia of Archaeal and Bacterial Type Strains, Phase II (KMG-II): from individual species to whole genera.</title>
        <authorList>
            <person name="Goeker M."/>
        </authorList>
    </citation>
    <scope>NUCLEOTIDE SEQUENCE [LARGE SCALE GENOMIC DNA]</scope>
    <source>
        <strain evidence="3 5">DSM 22686</strain>
    </source>
</reference>
<keyword evidence="6" id="KW-1185">Reference proteome</keyword>
<keyword evidence="1" id="KW-1133">Transmembrane helix</keyword>
<keyword evidence="1" id="KW-0472">Membrane</keyword>
<evidence type="ECO:0000313" key="3">
    <source>
        <dbReference type="EMBL" id="PZX49028.1"/>
    </source>
</evidence>
<comment type="caution">
    <text evidence="3">The sequence shown here is derived from an EMBL/GenBank/DDBJ whole genome shotgun (WGS) entry which is preliminary data.</text>
</comment>
<sequence>MEIEYSIQKFDFFPDQFDEKGKVDLDSAIGVFQNFEFLEQLKSAERLETTSCIPTIIYKSNKGKKLTISAFDGNGFSLLYETAEKEVEFFISNNFEENPSGILVEEFIEMFYEQTIENELILVNKEQIITEEKEQIIKPTNKNVIIYSFKDKGKLRYFLWSLPWLIISIILAYYNLKSGFQFGWYYVGLVCLFWFPALIVHLSYWFKNKNARVLIDRTEKTLTYEKDGEIIKFNRSDIKLCEWNHSNYSRSTMFEYSYLWFVLNDKRKIVITNFVTEPENIINALNLKYSSEKRTAPFLPI</sequence>
<feature type="transmembrane region" description="Helical" evidence="1">
    <location>
        <begin position="182"/>
        <end position="206"/>
    </location>
</feature>
<keyword evidence="1" id="KW-0812">Transmembrane</keyword>
<dbReference type="RefSeq" id="WP_086503451.1">
    <property type="nucleotide sequence ID" value="NZ_MSSV01000047.1"/>
</dbReference>
<feature type="domain" description="PH" evidence="2">
    <location>
        <begin position="147"/>
        <end position="283"/>
    </location>
</feature>
<dbReference type="AlphaFoldDB" id="A0A2W7QKJ3"/>
<evidence type="ECO:0000259" key="2">
    <source>
        <dbReference type="Pfam" id="PF26566"/>
    </source>
</evidence>
<dbReference type="EMBL" id="QKZU01000036">
    <property type="protein sequence ID" value="PZX49028.1"/>
    <property type="molecule type" value="Genomic_DNA"/>
</dbReference>
<dbReference type="OrthoDB" id="665728at2"/>
<protein>
    <recommendedName>
        <fullName evidence="2">PH domain-containing protein</fullName>
    </recommendedName>
</protein>
<dbReference type="Proteomes" id="UP000249115">
    <property type="component" value="Unassembled WGS sequence"/>
</dbReference>
<dbReference type="Proteomes" id="UP000321927">
    <property type="component" value="Unassembled WGS sequence"/>
</dbReference>
<reference evidence="4 6" key="2">
    <citation type="submission" date="2019-08" db="EMBL/GenBank/DDBJ databases">
        <title>Genome of Algoriphagus ratkowskyi IC026.</title>
        <authorList>
            <person name="Bowman J.P."/>
        </authorList>
    </citation>
    <scope>NUCLEOTIDE SEQUENCE [LARGE SCALE GENOMIC DNA]</scope>
    <source>
        <strain evidence="4 6">IC026</strain>
    </source>
</reference>
<name>A0A2W7QKJ3_9BACT</name>
<feature type="transmembrane region" description="Helical" evidence="1">
    <location>
        <begin position="157"/>
        <end position="176"/>
    </location>
</feature>
<evidence type="ECO:0000313" key="5">
    <source>
        <dbReference type="Proteomes" id="UP000249115"/>
    </source>
</evidence>
<dbReference type="EMBL" id="VORV01000034">
    <property type="protein sequence ID" value="TXD75323.1"/>
    <property type="molecule type" value="Genomic_DNA"/>
</dbReference>
<evidence type="ECO:0000313" key="6">
    <source>
        <dbReference type="Proteomes" id="UP000321927"/>
    </source>
</evidence>